<accession>A0A6I6ACS5</accession>
<evidence type="ECO:0000256" key="2">
    <source>
        <dbReference type="ARBA" id="ARBA00023125"/>
    </source>
</evidence>
<dbReference type="PANTHER" id="PTHR30204:SF94">
    <property type="entry name" value="HEAVY METAL-DEPENDENT TRANSCRIPTIONAL REGULATOR HI_0293-RELATED"/>
    <property type="match status" value="1"/>
</dbReference>
<reference evidence="6 7" key="1">
    <citation type="submission" date="2019-09" db="EMBL/GenBank/DDBJ databases">
        <title>Gimesia benthica sp. nov., a novel bacterium isolated from deep-sea water of the Northwest Indian Ocean.</title>
        <authorList>
            <person name="Dai X."/>
        </authorList>
    </citation>
    <scope>NUCLEOTIDE SEQUENCE [LARGE SCALE GENOMIC DNA]</scope>
    <source>
        <strain evidence="6 7">E7</strain>
    </source>
</reference>
<dbReference type="GO" id="GO:0003677">
    <property type="term" value="F:DNA binding"/>
    <property type="evidence" value="ECO:0007669"/>
    <property type="project" value="UniProtKB-KW"/>
</dbReference>
<dbReference type="PROSITE" id="PS50937">
    <property type="entry name" value="HTH_MERR_2"/>
    <property type="match status" value="1"/>
</dbReference>
<dbReference type="PRINTS" id="PR00040">
    <property type="entry name" value="HTHMERR"/>
</dbReference>
<keyword evidence="4" id="KW-0175">Coiled coil</keyword>
<dbReference type="PANTHER" id="PTHR30204">
    <property type="entry name" value="REDOX-CYCLING DRUG-SENSING TRANSCRIPTIONAL ACTIVATOR SOXR"/>
    <property type="match status" value="1"/>
</dbReference>
<evidence type="ECO:0000256" key="3">
    <source>
        <dbReference type="ARBA" id="ARBA00023163"/>
    </source>
</evidence>
<feature type="domain" description="HTH merR-type" evidence="5">
    <location>
        <begin position="3"/>
        <end position="72"/>
    </location>
</feature>
<evidence type="ECO:0000313" key="6">
    <source>
        <dbReference type="EMBL" id="QGQ23948.1"/>
    </source>
</evidence>
<dbReference type="KEGG" id="gim:F1728_15215"/>
<dbReference type="SMART" id="SM00422">
    <property type="entry name" value="HTH_MERR"/>
    <property type="match status" value="1"/>
</dbReference>
<dbReference type="GO" id="GO:0003700">
    <property type="term" value="F:DNA-binding transcription factor activity"/>
    <property type="evidence" value="ECO:0007669"/>
    <property type="project" value="InterPro"/>
</dbReference>
<evidence type="ECO:0000256" key="1">
    <source>
        <dbReference type="ARBA" id="ARBA00023015"/>
    </source>
</evidence>
<dbReference type="InterPro" id="IPR047057">
    <property type="entry name" value="MerR_fam"/>
</dbReference>
<keyword evidence="2" id="KW-0238">DNA-binding</keyword>
<feature type="coiled-coil region" evidence="4">
    <location>
        <begin position="84"/>
        <end position="114"/>
    </location>
</feature>
<dbReference type="InterPro" id="IPR009061">
    <property type="entry name" value="DNA-bd_dom_put_sf"/>
</dbReference>
<organism evidence="6 7">
    <name type="scientific">Gimesia benthica</name>
    <dbReference type="NCBI Taxonomy" id="2608982"/>
    <lineage>
        <taxon>Bacteria</taxon>
        <taxon>Pseudomonadati</taxon>
        <taxon>Planctomycetota</taxon>
        <taxon>Planctomycetia</taxon>
        <taxon>Planctomycetales</taxon>
        <taxon>Planctomycetaceae</taxon>
        <taxon>Gimesia</taxon>
    </lineage>
</organism>
<keyword evidence="3" id="KW-0804">Transcription</keyword>
<dbReference type="Pfam" id="PF09278">
    <property type="entry name" value="MerR-DNA-bind"/>
    <property type="match status" value="1"/>
</dbReference>
<sequence>MSALKIGEVAKRSEVGVETIRYYERQGLLAEPERRPSGFRQYDESVVSRLLFIRNAKELGFTLAEIKELLGLWFDVNTKCVHVRQRAEKKIANIEDKIRLLQKMKRSLKKIINQCEGRNTVDECPLWLGLDEPRKNKKACD</sequence>
<dbReference type="InterPro" id="IPR015358">
    <property type="entry name" value="Tscrpt_reg_MerR_DNA-bd"/>
</dbReference>
<dbReference type="Proteomes" id="UP000427281">
    <property type="component" value="Chromosome"/>
</dbReference>
<evidence type="ECO:0000256" key="4">
    <source>
        <dbReference type="SAM" id="Coils"/>
    </source>
</evidence>
<dbReference type="EMBL" id="CP043930">
    <property type="protein sequence ID" value="QGQ23948.1"/>
    <property type="molecule type" value="Genomic_DNA"/>
</dbReference>
<dbReference type="Gene3D" id="1.10.1660.10">
    <property type="match status" value="1"/>
</dbReference>
<dbReference type="RefSeq" id="WP_155364844.1">
    <property type="nucleotide sequence ID" value="NZ_CP043930.1"/>
</dbReference>
<keyword evidence="7" id="KW-1185">Reference proteome</keyword>
<protein>
    <submittedName>
        <fullName evidence="6">Heavy metal-responsive transcriptional regulator</fullName>
    </submittedName>
</protein>
<dbReference type="AlphaFoldDB" id="A0A6I6ACS5"/>
<keyword evidence="1" id="KW-0805">Transcription regulation</keyword>
<evidence type="ECO:0000259" key="5">
    <source>
        <dbReference type="PROSITE" id="PS50937"/>
    </source>
</evidence>
<evidence type="ECO:0000313" key="7">
    <source>
        <dbReference type="Proteomes" id="UP000427281"/>
    </source>
</evidence>
<proteinExistence type="predicted"/>
<dbReference type="Pfam" id="PF00376">
    <property type="entry name" value="MerR"/>
    <property type="match status" value="1"/>
</dbReference>
<dbReference type="CDD" id="cd04770">
    <property type="entry name" value="HTH_HMRTR"/>
    <property type="match status" value="1"/>
</dbReference>
<gene>
    <name evidence="6" type="ORF">F1728_15215</name>
</gene>
<name>A0A6I6ACS5_9PLAN</name>
<dbReference type="InterPro" id="IPR000551">
    <property type="entry name" value="MerR-type_HTH_dom"/>
</dbReference>
<dbReference type="SUPFAM" id="SSF46955">
    <property type="entry name" value="Putative DNA-binding domain"/>
    <property type="match status" value="1"/>
</dbReference>